<evidence type="ECO:0000259" key="4">
    <source>
        <dbReference type="Pfam" id="PF03486"/>
    </source>
</evidence>
<dbReference type="InterPro" id="IPR055178">
    <property type="entry name" value="RsdA/BaiN/AoA(So)-like_dom"/>
</dbReference>
<dbReference type="SUPFAM" id="SSF51905">
    <property type="entry name" value="FAD/NAD(P)-binding domain"/>
    <property type="match status" value="1"/>
</dbReference>
<dbReference type="GeneID" id="93016304"/>
<dbReference type="Gene3D" id="3.50.50.60">
    <property type="entry name" value="FAD/NAD(P)-binding domain"/>
    <property type="match status" value="1"/>
</dbReference>
<dbReference type="Pfam" id="PF03486">
    <property type="entry name" value="HI0933_like"/>
    <property type="match status" value="1"/>
</dbReference>
<feature type="domain" description="RsdA/BaiN/AoA(So)-like Rossmann fold-like" evidence="4">
    <location>
        <begin position="5"/>
        <end position="391"/>
    </location>
</feature>
<evidence type="ECO:0000256" key="3">
    <source>
        <dbReference type="ARBA" id="ARBA00022827"/>
    </source>
</evidence>
<reference evidence="6" key="1">
    <citation type="submission" date="2009-01" db="EMBL/GenBank/DDBJ databases">
        <title>The Genome Sequence of Brucella pinnipedialis M292/94/1.</title>
        <authorList>
            <consortium name="The Broad Institute Genome Sequencing Platform"/>
            <person name="Ward D."/>
            <person name="Young S.K."/>
            <person name="Kodira C.D."/>
            <person name="Zeng Q."/>
            <person name="Koehrsen M."/>
            <person name="Alvarado L."/>
            <person name="Berlin A."/>
            <person name="Borenstein D."/>
            <person name="Chen Z."/>
            <person name="Engels R."/>
            <person name="Freedman E."/>
            <person name="Gellesch M."/>
            <person name="Goldberg J."/>
            <person name="Griggs A."/>
            <person name="Gujja S."/>
            <person name="Heiman D."/>
            <person name="Hepburn T."/>
            <person name="Howarth C."/>
            <person name="Jen D."/>
            <person name="Larson L."/>
            <person name="Lewis B."/>
            <person name="Mehta T."/>
            <person name="Park D."/>
            <person name="Pearson M."/>
            <person name="Roberts A."/>
            <person name="Saif S."/>
            <person name="Shea T."/>
            <person name="Shenoy N."/>
            <person name="Sisk P."/>
            <person name="Stolte C."/>
            <person name="Sykes S."/>
            <person name="Walk T."/>
            <person name="White J."/>
            <person name="Yandava C."/>
            <person name="Whatmore A.M."/>
            <person name="Perrett L.L."/>
            <person name="O'Callaghan D."/>
            <person name="Nusbaum C."/>
            <person name="Galagan J."/>
            <person name="Birren B."/>
        </authorList>
    </citation>
    <scope>NUCLEOTIDE SEQUENCE [LARGE SCALE GENOMIC DNA]</scope>
    <source>
        <strain evidence="6">M292/94/1</strain>
    </source>
</reference>
<sequence>METVDVVVIGAGAAGMMCAIEAGKRGRSVLVVDHARAAGEKIRISGGGRCNFTNLHASPKNYLSQNPHFCISALSRYTQRDFIALVERHGISYHEKTLGQLFCDGSAVQIIDMLLGEMKRHRVRLKLGCGVKAIEKTANGFSLQLADGLAVSCQSLVVACGGKSIPKMGATGFGYDIAGQFGLRVVETRPALVPLTFEPNMLERLKPLAGIAVDAVVACGKVTFSEAMLFTHRGISGPAILQISSYWREGDEIRITMLPGTDSFEALREQRRQNGKQALQTALALYLPRKLAQAIAEETGAGSHLADLSDKVFRRVEAAVNDWRIKPAGSEGYRTAEVTLGGVDTRDLDSRTMQARSVPGLFFIGEVVDVTGWLGGYNFQWAWSSGWVAGQAA</sequence>
<proteinExistence type="predicted"/>
<dbReference type="InterPro" id="IPR057661">
    <property type="entry name" value="RsdA/BaiN/AoA(So)_Rossmann"/>
</dbReference>
<dbReference type="Pfam" id="PF22780">
    <property type="entry name" value="HI0933_like_1st"/>
    <property type="match status" value="1"/>
</dbReference>
<keyword evidence="3" id="KW-0274">FAD</keyword>
<dbReference type="InterPro" id="IPR023166">
    <property type="entry name" value="BaiN-like_dom_sf"/>
</dbReference>
<dbReference type="Proteomes" id="UP000004659">
    <property type="component" value="Unassembled WGS sequence"/>
</dbReference>
<dbReference type="SUPFAM" id="SSF160996">
    <property type="entry name" value="HI0933 insert domain-like"/>
    <property type="match status" value="1"/>
</dbReference>
<organism evidence="6">
    <name type="scientific">Brucella pinnipedialis M292/94/1</name>
    <dbReference type="NCBI Taxonomy" id="520462"/>
    <lineage>
        <taxon>Bacteria</taxon>
        <taxon>Pseudomonadati</taxon>
        <taxon>Pseudomonadota</taxon>
        <taxon>Alphaproteobacteria</taxon>
        <taxon>Hyphomicrobiales</taxon>
        <taxon>Brucellaceae</taxon>
        <taxon>Brucella/Ochrobactrum group</taxon>
        <taxon>Brucella</taxon>
    </lineage>
</organism>
<evidence type="ECO:0008006" key="7">
    <source>
        <dbReference type="Google" id="ProtNLM"/>
    </source>
</evidence>
<dbReference type="PRINTS" id="PR00368">
    <property type="entry name" value="FADPNR"/>
</dbReference>
<dbReference type="AlphaFoldDB" id="A0A0E1X353"/>
<name>A0A0E1X353_9HYPH</name>
<dbReference type="EMBL" id="EQ999546">
    <property type="protein sequence ID" value="EEZ31495.1"/>
    <property type="molecule type" value="Genomic_DNA"/>
</dbReference>
<dbReference type="RefSeq" id="WP_002967794.1">
    <property type="nucleotide sequence ID" value="NZ_EQ999546.1"/>
</dbReference>
<gene>
    <name evidence="6" type="ORF">BALG_01615</name>
</gene>
<comment type="cofactor">
    <cofactor evidence="1">
        <name>FAD</name>
        <dbReference type="ChEBI" id="CHEBI:57692"/>
    </cofactor>
</comment>
<evidence type="ECO:0000313" key="6">
    <source>
        <dbReference type="EMBL" id="EEZ31495.1"/>
    </source>
</evidence>
<evidence type="ECO:0000259" key="5">
    <source>
        <dbReference type="Pfam" id="PF22780"/>
    </source>
</evidence>
<dbReference type="Gene3D" id="1.10.8.260">
    <property type="entry name" value="HI0933 insert domain-like"/>
    <property type="match status" value="1"/>
</dbReference>
<dbReference type="Gene3D" id="2.40.30.10">
    <property type="entry name" value="Translation factors"/>
    <property type="match status" value="1"/>
</dbReference>
<accession>A0A0E1X353</accession>
<protein>
    <recommendedName>
        <fullName evidence="7">HI0933 family protein</fullName>
    </recommendedName>
</protein>
<evidence type="ECO:0000256" key="2">
    <source>
        <dbReference type="ARBA" id="ARBA00022630"/>
    </source>
</evidence>
<dbReference type="PANTHER" id="PTHR42887:SF2">
    <property type="entry name" value="OS12G0638800 PROTEIN"/>
    <property type="match status" value="1"/>
</dbReference>
<dbReference type="InterPro" id="IPR036188">
    <property type="entry name" value="FAD/NAD-bd_sf"/>
</dbReference>
<feature type="domain" description="RsdA/BaiN/AoA(So)-like insert" evidence="5">
    <location>
        <begin position="189"/>
        <end position="338"/>
    </location>
</feature>
<dbReference type="PANTHER" id="PTHR42887">
    <property type="entry name" value="OS12G0638800 PROTEIN"/>
    <property type="match status" value="1"/>
</dbReference>
<dbReference type="PRINTS" id="PR00411">
    <property type="entry name" value="PNDRDTASEI"/>
</dbReference>
<dbReference type="NCBIfam" id="TIGR00275">
    <property type="entry name" value="aminoacetone oxidase family FAD-binding enzyme"/>
    <property type="match status" value="1"/>
</dbReference>
<keyword evidence="2" id="KW-0285">Flavoprotein</keyword>
<dbReference type="InterPro" id="IPR004792">
    <property type="entry name" value="BaiN-like"/>
</dbReference>
<dbReference type="HOGENOM" id="CLU_025174_2_0_5"/>
<evidence type="ECO:0000256" key="1">
    <source>
        <dbReference type="ARBA" id="ARBA00001974"/>
    </source>
</evidence>